<accession>A0A1H3QP71</accession>
<dbReference type="PANTHER" id="PTHR34704:SF1">
    <property type="entry name" value="ATPASE"/>
    <property type="match status" value="1"/>
</dbReference>
<organism evidence="3 4">
    <name type="scientific">Tindallia californiensis</name>
    <dbReference type="NCBI Taxonomy" id="159292"/>
    <lineage>
        <taxon>Bacteria</taxon>
        <taxon>Bacillati</taxon>
        <taxon>Bacillota</taxon>
        <taxon>Clostridia</taxon>
        <taxon>Peptostreptococcales</taxon>
        <taxon>Tindalliaceae</taxon>
        <taxon>Tindallia</taxon>
    </lineage>
</organism>
<dbReference type="Pfam" id="PF03008">
    <property type="entry name" value="DUF234"/>
    <property type="match status" value="1"/>
</dbReference>
<proteinExistence type="predicted"/>
<dbReference type="SUPFAM" id="SSF46785">
    <property type="entry name" value="Winged helix' DNA-binding domain"/>
    <property type="match status" value="1"/>
</dbReference>
<gene>
    <name evidence="3" type="ORF">SAMN05192546_11013</name>
</gene>
<dbReference type="InterPro" id="IPR027417">
    <property type="entry name" value="P-loop_NTPase"/>
</dbReference>
<dbReference type="RefSeq" id="WP_093315032.1">
    <property type="nucleotide sequence ID" value="NZ_FNPV01000010.1"/>
</dbReference>
<dbReference type="SUPFAM" id="SSF52540">
    <property type="entry name" value="P-loop containing nucleoside triphosphate hydrolases"/>
    <property type="match status" value="1"/>
</dbReference>
<dbReference type="STRING" id="159292.SAMN05192546_11013"/>
<dbReference type="Proteomes" id="UP000199230">
    <property type="component" value="Unassembled WGS sequence"/>
</dbReference>
<dbReference type="InterPro" id="IPR011579">
    <property type="entry name" value="ATPase_dom"/>
</dbReference>
<dbReference type="EMBL" id="FNPV01000010">
    <property type="protein sequence ID" value="SDZ14881.1"/>
    <property type="molecule type" value="Genomic_DNA"/>
</dbReference>
<name>A0A1H3QP71_9FIRM</name>
<dbReference type="Gene3D" id="3.40.50.300">
    <property type="entry name" value="P-loop containing nucleotide triphosphate hydrolases"/>
    <property type="match status" value="1"/>
</dbReference>
<evidence type="ECO:0000313" key="4">
    <source>
        <dbReference type="Proteomes" id="UP000199230"/>
    </source>
</evidence>
<feature type="domain" description="DUF234" evidence="2">
    <location>
        <begin position="316"/>
        <end position="407"/>
    </location>
</feature>
<keyword evidence="4" id="KW-1185">Reference proteome</keyword>
<evidence type="ECO:0000313" key="3">
    <source>
        <dbReference type="EMBL" id="SDZ14881.1"/>
    </source>
</evidence>
<dbReference type="PANTHER" id="PTHR34704">
    <property type="entry name" value="ATPASE"/>
    <property type="match status" value="1"/>
</dbReference>
<reference evidence="3 4" key="1">
    <citation type="submission" date="2016-10" db="EMBL/GenBank/DDBJ databases">
        <authorList>
            <person name="de Groot N.N."/>
        </authorList>
    </citation>
    <scope>NUCLEOTIDE SEQUENCE [LARGE SCALE GENOMIC DNA]</scope>
    <source>
        <strain evidence="3 4">APO</strain>
    </source>
</reference>
<dbReference type="Pfam" id="PF01637">
    <property type="entry name" value="ATPase_2"/>
    <property type="match status" value="1"/>
</dbReference>
<sequence length="462" mass="54477">MKHFIDREEEWKFLEDEYRREGSSLVVLYGRRRVGKTELATEFIKQKNALYFLATEERELQNRNAFQHAVAEFCDHELLKNSRVDNWEILFKTLLAEAKSEKLIVVIDEFQYLGKSNPSFPSILQKIWDTSLKDANMMLILCGSLISMMESQALSYDSPLYGRRTGQIRLKQIPFSKYHEFFPEKKRRELIEYYAVTGGVPKYIELFYAEKDIYSAIDKNVLSRQSFLYDEPNFLLQHEVSEVGSYFSVIKTIAAGHHKLSKIAGNLELKQTGLTKYLKTLMDLDIVEREVPVTEENPERSKKGLYRLKDNFLLFWFKFIYPNLRYIESGQKELVMKKIRTNLVDGHISYIYESICAEKMWQLSAEKKWKFTFDKVGRWWNNDTEIDIVAYDREGADIIFGECKYWSNKVGINVLEELENKAKAVEWKKDKRKEYYILFGVNGFTDDLLKEAENRDDVVLSN</sequence>
<feature type="domain" description="ATPase" evidence="1">
    <location>
        <begin position="4"/>
        <end position="206"/>
    </location>
</feature>
<dbReference type="InterPro" id="IPR011335">
    <property type="entry name" value="Restrct_endonuc-II-like"/>
</dbReference>
<dbReference type="AlphaFoldDB" id="A0A1H3QP71"/>
<dbReference type="SUPFAM" id="SSF52980">
    <property type="entry name" value="Restriction endonuclease-like"/>
    <property type="match status" value="1"/>
</dbReference>
<evidence type="ECO:0008006" key="5">
    <source>
        <dbReference type="Google" id="ProtNLM"/>
    </source>
</evidence>
<evidence type="ECO:0000259" key="2">
    <source>
        <dbReference type="Pfam" id="PF03008"/>
    </source>
</evidence>
<evidence type="ECO:0000259" key="1">
    <source>
        <dbReference type="Pfam" id="PF01637"/>
    </source>
</evidence>
<dbReference type="OrthoDB" id="9813134at2"/>
<dbReference type="InterPro" id="IPR036390">
    <property type="entry name" value="WH_DNA-bd_sf"/>
</dbReference>
<protein>
    <recommendedName>
        <fullName evidence="5">DUF234 domain-containing protein</fullName>
    </recommendedName>
</protein>
<dbReference type="InterPro" id="IPR004256">
    <property type="entry name" value="DUF234"/>
</dbReference>
<dbReference type="GO" id="GO:0005524">
    <property type="term" value="F:ATP binding"/>
    <property type="evidence" value="ECO:0007669"/>
    <property type="project" value="InterPro"/>
</dbReference>